<dbReference type="EMBL" id="AJSR01002046">
    <property type="protein sequence ID" value="EKM29535.1"/>
    <property type="molecule type" value="Genomic_DNA"/>
</dbReference>
<reference evidence="2 3" key="1">
    <citation type="submission" date="2012-10" db="EMBL/GenBank/DDBJ databases">
        <title>Genome sequence of Vibrio Cholerae HENC-02.</title>
        <authorList>
            <person name="Eppinger M."/>
            <person name="Hasan N.A."/>
            <person name="Sengamalay N."/>
            <person name="Hine E."/>
            <person name="Su Q."/>
            <person name="Daugherty S.C."/>
            <person name="Young S."/>
            <person name="Sadzewicz L."/>
            <person name="Tallon L."/>
            <person name="Cebula T.A."/>
            <person name="Ravel J."/>
            <person name="Colwell R.R."/>
        </authorList>
    </citation>
    <scope>NUCLEOTIDE SEQUENCE [LARGE SCALE GENOMIC DNA]</scope>
    <source>
        <strain evidence="2 3">HENC-02</strain>
    </source>
</reference>
<dbReference type="AlphaFoldDB" id="A0A454CT18"/>
<sequence length="37" mass="3825">MTGGAGFIGSALVRHIIENTSDSVVNVDCLTYAGNLE</sequence>
<name>A0A454CT18_VIBHA</name>
<gene>
    <name evidence="2" type="ORF">VCHENC02_4660</name>
</gene>
<protein>
    <submittedName>
        <fullName evidence="2">NAD dependent epimerase/dehydratase family protein</fullName>
    </submittedName>
</protein>
<dbReference type="Proteomes" id="UP000008367">
    <property type="component" value="Unassembled WGS sequence"/>
</dbReference>
<comment type="caution">
    <text evidence="2">The sequence shown here is derived from an EMBL/GenBank/DDBJ whole genome shotgun (WGS) entry which is preliminary data.</text>
</comment>
<feature type="domain" description="NAD-dependent epimerase/dehydratase" evidence="1">
    <location>
        <begin position="1"/>
        <end position="36"/>
    </location>
</feature>
<dbReference type="Pfam" id="PF01370">
    <property type="entry name" value="Epimerase"/>
    <property type="match status" value="1"/>
</dbReference>
<evidence type="ECO:0000259" key="1">
    <source>
        <dbReference type="Pfam" id="PF01370"/>
    </source>
</evidence>
<dbReference type="InterPro" id="IPR001509">
    <property type="entry name" value="Epimerase_deHydtase"/>
</dbReference>
<evidence type="ECO:0000313" key="3">
    <source>
        <dbReference type="Proteomes" id="UP000008367"/>
    </source>
</evidence>
<dbReference type="SUPFAM" id="SSF51735">
    <property type="entry name" value="NAD(P)-binding Rossmann-fold domains"/>
    <property type="match status" value="1"/>
</dbReference>
<dbReference type="InterPro" id="IPR036291">
    <property type="entry name" value="NAD(P)-bd_dom_sf"/>
</dbReference>
<proteinExistence type="predicted"/>
<dbReference type="Gene3D" id="3.40.50.720">
    <property type="entry name" value="NAD(P)-binding Rossmann-like Domain"/>
    <property type="match status" value="1"/>
</dbReference>
<evidence type="ECO:0000313" key="2">
    <source>
        <dbReference type="EMBL" id="EKM29535.1"/>
    </source>
</evidence>
<feature type="non-terminal residue" evidence="2">
    <location>
        <position position="37"/>
    </location>
</feature>
<accession>A0A454CT18</accession>
<organism evidence="2 3">
    <name type="scientific">Vibrio harveyi</name>
    <name type="common">Beneckea harveyi</name>
    <dbReference type="NCBI Taxonomy" id="669"/>
    <lineage>
        <taxon>Bacteria</taxon>
        <taxon>Pseudomonadati</taxon>
        <taxon>Pseudomonadota</taxon>
        <taxon>Gammaproteobacteria</taxon>
        <taxon>Vibrionales</taxon>
        <taxon>Vibrionaceae</taxon>
        <taxon>Vibrio</taxon>
    </lineage>
</organism>